<dbReference type="CDD" id="cd09873">
    <property type="entry name" value="PIN_Pae0151-like"/>
    <property type="match status" value="1"/>
</dbReference>
<dbReference type="InterPro" id="IPR029060">
    <property type="entry name" value="PIN-like_dom_sf"/>
</dbReference>
<organism evidence="3">
    <name type="scientific">Ignisphaera aggregans</name>
    <dbReference type="NCBI Taxonomy" id="334771"/>
    <lineage>
        <taxon>Archaea</taxon>
        <taxon>Thermoproteota</taxon>
        <taxon>Thermoprotei</taxon>
        <taxon>Desulfurococcales</taxon>
        <taxon>Desulfurococcaceae</taxon>
        <taxon>Ignisphaera</taxon>
    </lineage>
</organism>
<dbReference type="EMBL" id="DRYQ01000081">
    <property type="protein sequence ID" value="HHQ50766.1"/>
    <property type="molecule type" value="Genomic_DNA"/>
</dbReference>
<proteinExistence type="predicted"/>
<dbReference type="Pfam" id="PF01850">
    <property type="entry name" value="PIN"/>
    <property type="match status" value="1"/>
</dbReference>
<dbReference type="PANTHER" id="PTHR35901:SF1">
    <property type="entry name" value="EXONUCLEASE VAPC9"/>
    <property type="match status" value="1"/>
</dbReference>
<evidence type="ECO:0000259" key="2">
    <source>
        <dbReference type="Pfam" id="PF01850"/>
    </source>
</evidence>
<name>A0A7J3Z7L0_9CREN</name>
<dbReference type="InterPro" id="IPR002716">
    <property type="entry name" value="PIN_dom"/>
</dbReference>
<dbReference type="InterPro" id="IPR051619">
    <property type="entry name" value="TypeII_TA_RNase_PINc/VapC"/>
</dbReference>
<sequence>MIVIDASALVAFFLREEGWETLAPYMKCTLSVDHVVKEFYNAVWRAVCIKKLIDNTSAKNIIQLFREYAEKNLILEPEEKYIDKAFDIATEHSITIYDSLYIAQALSKRAPLLTLDEKQRSTALRLGVTVLP</sequence>
<protein>
    <submittedName>
        <fullName evidence="3">PIN domain-containing protein</fullName>
    </submittedName>
</protein>
<dbReference type="SUPFAM" id="SSF88723">
    <property type="entry name" value="PIN domain-like"/>
    <property type="match status" value="1"/>
</dbReference>
<keyword evidence="1" id="KW-0460">Magnesium</keyword>
<evidence type="ECO:0000256" key="1">
    <source>
        <dbReference type="ARBA" id="ARBA00022842"/>
    </source>
</evidence>
<feature type="domain" description="PIN" evidence="2">
    <location>
        <begin position="2"/>
        <end position="123"/>
    </location>
</feature>
<reference evidence="3" key="1">
    <citation type="journal article" date="2020" name="mSystems">
        <title>Genome- and Community-Level Interaction Insights into Carbon Utilization and Element Cycling Functions of Hydrothermarchaeota in Hydrothermal Sediment.</title>
        <authorList>
            <person name="Zhou Z."/>
            <person name="Liu Y."/>
            <person name="Xu W."/>
            <person name="Pan J."/>
            <person name="Luo Z.H."/>
            <person name="Li M."/>
        </authorList>
    </citation>
    <scope>NUCLEOTIDE SEQUENCE [LARGE SCALE GENOMIC DNA]</scope>
    <source>
        <strain evidence="3">SpSt-1105</strain>
    </source>
</reference>
<dbReference type="PANTHER" id="PTHR35901">
    <property type="entry name" value="RIBONUCLEASE VAPC3"/>
    <property type="match status" value="1"/>
</dbReference>
<gene>
    <name evidence="3" type="ORF">ENM66_05395</name>
</gene>
<dbReference type="AlphaFoldDB" id="A0A7J3Z7L0"/>
<accession>A0A7J3Z7L0</accession>
<dbReference type="InterPro" id="IPR044153">
    <property type="entry name" value="PIN_Pae0151-like"/>
</dbReference>
<comment type="caution">
    <text evidence="3">The sequence shown here is derived from an EMBL/GenBank/DDBJ whole genome shotgun (WGS) entry which is preliminary data.</text>
</comment>
<evidence type="ECO:0000313" key="3">
    <source>
        <dbReference type="EMBL" id="HHQ50766.1"/>
    </source>
</evidence>
<dbReference type="Gene3D" id="3.40.50.1010">
    <property type="entry name" value="5'-nuclease"/>
    <property type="match status" value="1"/>
</dbReference>